<sequence length="864" mass="98576">MLLVKTQPLYQLTDDMNSQDAFEQYVRLKYQLFNSLFITLPFEETRNTGHFLPLLAGKCAEGMKQEATPAEIIEAFFRDNYADLELGDRVDLLFRFVQYIERQVVLFDAIEDAAFKKVTDIRGKGTFHHLLTKINTQEQKQRFVEKLNDFGIRVVLTAHPTQFYPGNVLSIITDLEQAIRHNNVQEINLLIQQLGLTPMYRRKKPTPLDEAIALIWYLENIFYQTVGDIIGDLKNRFPGVEVNPSLIRLGFWPGGDRDGNPFVTADTTLTTARKLKESVVRAYLADVRDLKRKLTFPETDGAIRRIENKLQTTIYRHDDQYYASADELVTDLELIRLKLVNDYRGIHADLLQALIDRVRAFGFFFAEMDIRQDSRVHRKIVSDILTATGNQAQYEACSTLAAKADFWANLNVNDLHPGAFEGITSDSIRTIEVLRTIHHENGSEACHRYIISNTRNAEDLFILHFLFRASGWEGQLPFDLVPLFETIDDLEASSEIMEFLYTHPFYKAHLAQRGNKQTIMLGFSDGTKDGGYVAANWSIFKAKKHLTELSRKYDVKVLFFDGRGGPPARGGGDTHDYYAAHGRSVENHEIQLTIQGQTISSKFGNHESARYNMEQLLTAGLGNHVFQSDKQELTPEQEALMDELGQLSLDAYTRLKEHPKFIDYLDQVTVLNFYGETNVGSRPSKRSAGGKLNLDDLRAIPFVGAWAQMKQNVPGYYGFGDALRAVEASGRGAQLRELYGKSLFFRALIYNSMQALAKTRFELTSYLKHNPEFGEFWTLLKQETDLTVEYLLQLSGYDRLLQEAPVNLSSIGMREEIVLPLLVIQQYALNEYRQAIARGEDGELWKKMVVRCFFGNINASRNSA</sequence>
<evidence type="ECO:0000256" key="1">
    <source>
        <dbReference type="ARBA" id="ARBA00003670"/>
    </source>
</evidence>
<dbReference type="Proteomes" id="UP000249239">
    <property type="component" value="Unassembled WGS sequence"/>
</dbReference>
<proteinExistence type="predicted"/>
<dbReference type="GO" id="GO:0005829">
    <property type="term" value="C:cytosol"/>
    <property type="evidence" value="ECO:0007669"/>
    <property type="project" value="TreeGrafter"/>
</dbReference>
<name>A0A2W7NCH4_9BACT</name>
<comment type="caution">
    <text evidence="3">The sequence shown here is derived from an EMBL/GenBank/DDBJ whole genome shotgun (WGS) entry which is preliminary data.</text>
</comment>
<dbReference type="GO" id="GO:0006099">
    <property type="term" value="P:tricarboxylic acid cycle"/>
    <property type="evidence" value="ECO:0007669"/>
    <property type="project" value="InterPro"/>
</dbReference>
<protein>
    <recommendedName>
        <fullName evidence="2">Phosphoenolpyruvate carboxylase</fullName>
    </recommendedName>
</protein>
<keyword evidence="3" id="KW-0670">Pyruvate</keyword>
<dbReference type="EMBL" id="QKZK01000008">
    <property type="protein sequence ID" value="PZX17868.1"/>
    <property type="molecule type" value="Genomic_DNA"/>
</dbReference>
<accession>A0A2W7NCH4</accession>
<reference evidence="3 4" key="1">
    <citation type="submission" date="2018-06" db="EMBL/GenBank/DDBJ databases">
        <title>Genomic Encyclopedia of Archaeal and Bacterial Type Strains, Phase II (KMG-II): from individual species to whole genera.</title>
        <authorList>
            <person name="Goeker M."/>
        </authorList>
    </citation>
    <scope>NUCLEOTIDE SEQUENCE [LARGE SCALE GENOMIC DNA]</scope>
    <source>
        <strain evidence="3 4">DSM 6779</strain>
    </source>
</reference>
<gene>
    <name evidence="3" type="ORF">LX69_01281</name>
</gene>
<dbReference type="InterPro" id="IPR021135">
    <property type="entry name" value="PEP_COase"/>
</dbReference>
<dbReference type="GO" id="GO:0008964">
    <property type="term" value="F:phosphoenolpyruvate carboxylase activity"/>
    <property type="evidence" value="ECO:0007669"/>
    <property type="project" value="InterPro"/>
</dbReference>
<keyword evidence="4" id="KW-1185">Reference proteome</keyword>
<comment type="function">
    <text evidence="1">Forms oxaloacetate, a four-carbon dicarboxylic acid source for the tricarboxylic acid cycle.</text>
</comment>
<dbReference type="PRINTS" id="PR00150">
    <property type="entry name" value="PEPCARBXLASE"/>
</dbReference>
<dbReference type="SUPFAM" id="SSF51621">
    <property type="entry name" value="Phosphoenolpyruvate/pyruvate domain"/>
    <property type="match status" value="1"/>
</dbReference>
<dbReference type="Pfam" id="PF00311">
    <property type="entry name" value="PEPcase"/>
    <property type="match status" value="2"/>
</dbReference>
<evidence type="ECO:0000256" key="2">
    <source>
        <dbReference type="ARBA" id="ARBA00022419"/>
    </source>
</evidence>
<dbReference type="InterPro" id="IPR015813">
    <property type="entry name" value="Pyrv/PenolPyrv_kinase-like_dom"/>
</dbReference>
<organism evidence="3 4">
    <name type="scientific">Breznakibacter xylanolyticus</name>
    <dbReference type="NCBI Taxonomy" id="990"/>
    <lineage>
        <taxon>Bacteria</taxon>
        <taxon>Pseudomonadati</taxon>
        <taxon>Bacteroidota</taxon>
        <taxon>Bacteroidia</taxon>
        <taxon>Marinilabiliales</taxon>
        <taxon>Marinilabiliaceae</taxon>
        <taxon>Breznakibacter</taxon>
    </lineage>
</organism>
<evidence type="ECO:0000313" key="3">
    <source>
        <dbReference type="EMBL" id="PZX17868.1"/>
    </source>
</evidence>
<dbReference type="GO" id="GO:0015977">
    <property type="term" value="P:carbon fixation"/>
    <property type="evidence" value="ECO:0007669"/>
    <property type="project" value="InterPro"/>
</dbReference>
<evidence type="ECO:0000313" key="4">
    <source>
        <dbReference type="Proteomes" id="UP000249239"/>
    </source>
</evidence>
<dbReference type="AlphaFoldDB" id="A0A2W7NCH4"/>
<dbReference type="PANTHER" id="PTHR30523">
    <property type="entry name" value="PHOSPHOENOLPYRUVATE CARBOXYLASE"/>
    <property type="match status" value="1"/>
</dbReference>
<dbReference type="PANTHER" id="PTHR30523:SF6">
    <property type="entry name" value="PHOSPHOENOLPYRUVATE CARBOXYLASE"/>
    <property type="match status" value="1"/>
</dbReference>